<feature type="domain" description="Tyrosine-protein kinase G-rich" evidence="9">
    <location>
        <begin position="387"/>
        <end position="460"/>
    </location>
</feature>
<dbReference type="InterPro" id="IPR050445">
    <property type="entry name" value="Bact_polysacc_biosynth/exp"/>
</dbReference>
<protein>
    <submittedName>
        <fullName evidence="10">GumC family protein</fullName>
    </submittedName>
</protein>
<gene>
    <name evidence="10" type="ORF">LPH55_09510</name>
</gene>
<evidence type="ECO:0000256" key="2">
    <source>
        <dbReference type="ARBA" id="ARBA00022475"/>
    </source>
</evidence>
<evidence type="ECO:0000256" key="4">
    <source>
        <dbReference type="ARBA" id="ARBA00022989"/>
    </source>
</evidence>
<dbReference type="PANTHER" id="PTHR32309:SF13">
    <property type="entry name" value="FERRIC ENTEROBACTIN TRANSPORT PROTEIN FEPE"/>
    <property type="match status" value="1"/>
</dbReference>
<keyword evidence="6" id="KW-0175">Coiled coil</keyword>
<name>A0ABS8TXR8_9GAMM</name>
<dbReference type="GeneID" id="68900577"/>
<dbReference type="EMBL" id="JAJPPU010000002">
    <property type="protein sequence ID" value="MCD8473685.1"/>
    <property type="molecule type" value="Genomic_DNA"/>
</dbReference>
<keyword evidence="5 7" id="KW-0472">Membrane</keyword>
<comment type="subcellular location">
    <subcellularLocation>
        <location evidence="1">Cell membrane</location>
        <topology evidence="1">Multi-pass membrane protein</topology>
    </subcellularLocation>
</comment>
<feature type="transmembrane region" description="Helical" evidence="7">
    <location>
        <begin position="42"/>
        <end position="61"/>
    </location>
</feature>
<feature type="transmembrane region" description="Helical" evidence="7">
    <location>
        <begin position="437"/>
        <end position="462"/>
    </location>
</feature>
<dbReference type="Pfam" id="PF02706">
    <property type="entry name" value="Wzz"/>
    <property type="match status" value="1"/>
</dbReference>
<dbReference type="Pfam" id="PF13807">
    <property type="entry name" value="GNVR"/>
    <property type="match status" value="1"/>
</dbReference>
<evidence type="ECO:0000256" key="1">
    <source>
        <dbReference type="ARBA" id="ARBA00004651"/>
    </source>
</evidence>
<dbReference type="InterPro" id="IPR032807">
    <property type="entry name" value="GNVR"/>
</dbReference>
<evidence type="ECO:0000313" key="11">
    <source>
        <dbReference type="Proteomes" id="UP001430701"/>
    </source>
</evidence>
<keyword evidence="11" id="KW-1185">Reference proteome</keyword>
<feature type="coiled-coil region" evidence="6">
    <location>
        <begin position="218"/>
        <end position="276"/>
    </location>
</feature>
<dbReference type="InterPro" id="IPR003856">
    <property type="entry name" value="LPS_length_determ_N"/>
</dbReference>
<accession>A0ABS8TXR8</accession>
<reference evidence="10" key="1">
    <citation type="submission" date="2021-11" db="EMBL/GenBank/DDBJ databases">
        <title>Genome sequence of Xylella taiwanensis PLS432.</title>
        <authorList>
            <person name="Weng L.-W."/>
            <person name="Su C.-C."/>
            <person name="Tsai C.-W."/>
            <person name="Kuo C.-H."/>
        </authorList>
    </citation>
    <scope>NUCLEOTIDE SEQUENCE</scope>
    <source>
        <strain evidence="10">PLS432</strain>
    </source>
</reference>
<evidence type="ECO:0000256" key="6">
    <source>
        <dbReference type="SAM" id="Coils"/>
    </source>
</evidence>
<dbReference type="PANTHER" id="PTHR32309">
    <property type="entry name" value="TYROSINE-PROTEIN KINASE"/>
    <property type="match status" value="1"/>
</dbReference>
<evidence type="ECO:0000313" key="10">
    <source>
        <dbReference type="EMBL" id="MCD8473685.1"/>
    </source>
</evidence>
<sequence length="466" mass="52669">MARVSITMKQQNQVSSTTFDSSEPSGLSLLDFWRVLVSGYRLIMGISISVTLLVPGISLLLPREFRATTTLQIERDTLKVANVQNLMPVESPLDRDFYQTQYQLLQSRSLALAVIRNMRLDKEPMLKPRVDKVLAKKPSIAGDIRKAAVERALIEIILSSLKIEPILNSRLVHVHFNSSDPVLSAKVANSYARMFIESQQQRRLQASSFAAKYLAGRLEQLRAKVDASESNLVAYSTDQKIVSVDDDKPSLSLQNLRDLNALLASAQGERIKAEAAWRQASVCDDMSVPQVLSNPLVQSLRTEQADMVDEYQQKLSMFKPQYPEMQRLKAKIEENSHQIKAEVLNIRQSLKTQYETTLLQERLFNERIAVLEKDELDLQTRLIRYNMLKREAATDRQLYDALLQRYKEISALGDGASNNVMVLDPADVPTRPTSPNLLMNTVLGAIFGLFLGLTVVVVRYFLREAE</sequence>
<evidence type="ECO:0000259" key="9">
    <source>
        <dbReference type="Pfam" id="PF13807"/>
    </source>
</evidence>
<evidence type="ECO:0000256" key="7">
    <source>
        <dbReference type="SAM" id="Phobius"/>
    </source>
</evidence>
<proteinExistence type="predicted"/>
<comment type="caution">
    <text evidence="10">The sequence shown here is derived from an EMBL/GenBank/DDBJ whole genome shotgun (WGS) entry which is preliminary data.</text>
</comment>
<evidence type="ECO:0000259" key="8">
    <source>
        <dbReference type="Pfam" id="PF02706"/>
    </source>
</evidence>
<dbReference type="RefSeq" id="WP_171898076.1">
    <property type="nucleotide sequence ID" value="NZ_CP053627.1"/>
</dbReference>
<feature type="domain" description="Polysaccharide chain length determinant N-terminal" evidence="8">
    <location>
        <begin position="27"/>
        <end position="117"/>
    </location>
</feature>
<keyword evidence="2" id="KW-1003">Cell membrane</keyword>
<keyword evidence="3 7" id="KW-0812">Transmembrane</keyword>
<evidence type="ECO:0000256" key="3">
    <source>
        <dbReference type="ARBA" id="ARBA00022692"/>
    </source>
</evidence>
<keyword evidence="4 7" id="KW-1133">Transmembrane helix</keyword>
<organism evidence="10 11">
    <name type="scientific">Xylella taiwanensis</name>
    <dbReference type="NCBI Taxonomy" id="1444770"/>
    <lineage>
        <taxon>Bacteria</taxon>
        <taxon>Pseudomonadati</taxon>
        <taxon>Pseudomonadota</taxon>
        <taxon>Gammaproteobacteria</taxon>
        <taxon>Lysobacterales</taxon>
        <taxon>Lysobacteraceae</taxon>
        <taxon>Xylella</taxon>
    </lineage>
</organism>
<dbReference type="Proteomes" id="UP001430701">
    <property type="component" value="Unassembled WGS sequence"/>
</dbReference>
<evidence type="ECO:0000256" key="5">
    <source>
        <dbReference type="ARBA" id="ARBA00023136"/>
    </source>
</evidence>